<dbReference type="OrthoDB" id="9781958at2"/>
<evidence type="ECO:0000259" key="1">
    <source>
        <dbReference type="SMART" id="SM00418"/>
    </source>
</evidence>
<dbReference type="InterPro" id="IPR011991">
    <property type="entry name" value="ArsR-like_HTH"/>
</dbReference>
<dbReference type="EMBL" id="NIOJ01000048">
    <property type="protein sequence ID" value="PNT96492.1"/>
    <property type="molecule type" value="Genomic_DNA"/>
</dbReference>
<dbReference type="AlphaFoldDB" id="A0A2K2FCI1"/>
<dbReference type="InterPro" id="IPR001845">
    <property type="entry name" value="HTH_ArsR_DNA-bd_dom"/>
</dbReference>
<dbReference type="GO" id="GO:0003700">
    <property type="term" value="F:DNA-binding transcription factor activity"/>
    <property type="evidence" value="ECO:0007669"/>
    <property type="project" value="InterPro"/>
</dbReference>
<dbReference type="SUPFAM" id="SSF46785">
    <property type="entry name" value="Winged helix' DNA-binding domain"/>
    <property type="match status" value="1"/>
</dbReference>
<evidence type="ECO:0000313" key="3">
    <source>
        <dbReference type="Proteomes" id="UP000236151"/>
    </source>
</evidence>
<evidence type="ECO:0000313" key="2">
    <source>
        <dbReference type="EMBL" id="PNT96492.1"/>
    </source>
</evidence>
<dbReference type="InterPro" id="IPR036388">
    <property type="entry name" value="WH-like_DNA-bd_sf"/>
</dbReference>
<proteinExistence type="predicted"/>
<dbReference type="Pfam" id="PF12840">
    <property type="entry name" value="HTH_20"/>
    <property type="match status" value="1"/>
</dbReference>
<keyword evidence="3" id="KW-1185">Reference proteome</keyword>
<comment type="caution">
    <text evidence="2">The sequence shown here is derived from an EMBL/GenBank/DDBJ whole genome shotgun (WGS) entry which is preliminary data.</text>
</comment>
<gene>
    <name evidence="2" type="ORF">CDQ84_15125</name>
</gene>
<feature type="domain" description="HTH arsR-type" evidence="1">
    <location>
        <begin position="22"/>
        <end position="108"/>
    </location>
</feature>
<protein>
    <submittedName>
        <fullName evidence="2">ArsR family transcriptional regulator</fullName>
    </submittedName>
</protein>
<dbReference type="InterPro" id="IPR036390">
    <property type="entry name" value="WH_DNA-bd_sf"/>
</dbReference>
<sequence length="320" mass="36027">MEGLYLPKELTIGIEDGNKLLAVAKALSSKSRIDIIELLNYGSFNINEIAEKLDLPVSTAAMNVRILEEADLIRTELQPGVRGSMKLCSRKIDVLNLHLAHPDNGTLDNHFYINMPIGNYVDCEIYPTCGISSERAYIDTDDNPSGFYNARRTDAQILWFSKGYVEYRFSNSILHHSDPLSIELSMEICSEAPNYRNNWPSDITVWINGIAVGTWTSPGDLGGRRGRLNPPWWPDSNTQYGLLKTWKVNSQGSFIDEKQSSDVTIDQLNLKNGNYISVRIGISEDAENVGGITIFGEKFGDYQQNILMRLDYATKFNNDR</sequence>
<dbReference type="SMART" id="SM00418">
    <property type="entry name" value="HTH_ARSR"/>
    <property type="match status" value="1"/>
</dbReference>
<accession>A0A2K2FCI1</accession>
<reference evidence="2 3" key="1">
    <citation type="submission" date="2017-06" db="EMBL/GenBank/DDBJ databases">
        <title>Investigating the central metabolism of Clostridium thermosuccinogenes.</title>
        <authorList>
            <person name="Koendjbiharie J.G."/>
            <person name="van Kranenburg R."/>
        </authorList>
    </citation>
    <scope>NUCLEOTIDE SEQUENCE [LARGE SCALE GENOMIC DNA]</scope>
    <source>
        <strain evidence="2 3">DSM 5806</strain>
    </source>
</reference>
<dbReference type="Gene3D" id="1.10.10.10">
    <property type="entry name" value="Winged helix-like DNA-binding domain superfamily/Winged helix DNA-binding domain"/>
    <property type="match status" value="1"/>
</dbReference>
<organism evidence="2 3">
    <name type="scientific">Clostridium thermosuccinogenes</name>
    <dbReference type="NCBI Taxonomy" id="84032"/>
    <lineage>
        <taxon>Bacteria</taxon>
        <taxon>Bacillati</taxon>
        <taxon>Bacillota</taxon>
        <taxon>Clostridia</taxon>
        <taxon>Eubacteriales</taxon>
        <taxon>Clostridiaceae</taxon>
        <taxon>Clostridium</taxon>
    </lineage>
</organism>
<dbReference type="KEGG" id="cthd:CDO33_02385"/>
<dbReference type="Proteomes" id="UP000236151">
    <property type="component" value="Unassembled WGS sequence"/>
</dbReference>
<name>A0A2K2FCI1_9CLOT</name>
<dbReference type="CDD" id="cd00090">
    <property type="entry name" value="HTH_ARSR"/>
    <property type="match status" value="1"/>
</dbReference>